<evidence type="ECO:0000256" key="1">
    <source>
        <dbReference type="SAM" id="Phobius"/>
    </source>
</evidence>
<dbReference type="Proteomes" id="UP000018217">
    <property type="component" value="Unassembled WGS sequence"/>
</dbReference>
<keyword evidence="3" id="KW-1185">Reference proteome</keyword>
<proteinExistence type="predicted"/>
<keyword evidence="1" id="KW-1133">Transmembrane helix</keyword>
<evidence type="ECO:0000313" key="3">
    <source>
        <dbReference type="Proteomes" id="UP000018217"/>
    </source>
</evidence>
<keyword evidence="1" id="KW-0812">Transmembrane</keyword>
<accession>V5ZBH1</accession>
<keyword evidence="1" id="KW-0472">Membrane</keyword>
<reference evidence="2 3" key="1">
    <citation type="journal article" date="2013" name="Syst. Appl. Microbiol.">
        <title>Phylogenetic position and virulence apparatus of the pear flower necrosis pathogen Erwinia piriflorinigrans CFBP 5888T as assessed by comparative genomics.</title>
        <authorList>
            <person name="Smits T.H."/>
            <person name="Rezzonico F."/>
            <person name="Lopez M.M."/>
            <person name="Blom J."/>
            <person name="Goesmann A."/>
            <person name="Frey J.E."/>
            <person name="Duffy B."/>
        </authorList>
    </citation>
    <scope>NUCLEOTIDE SEQUENCE [LARGE SCALE GENOMIC DNA]</scope>
    <source>
        <strain evidence="3">CFBP5888</strain>
    </source>
</reference>
<gene>
    <name evidence="2" type="ORF">EPIR_3380</name>
</gene>
<dbReference type="AlphaFoldDB" id="V5ZBH1"/>
<feature type="transmembrane region" description="Helical" evidence="1">
    <location>
        <begin position="12"/>
        <end position="35"/>
    </location>
</feature>
<sequence>MVPQRLWNTARYIKSIGVSFNFDISCLFWCLATVCSAR</sequence>
<dbReference type="EMBL" id="CAHS01000021">
    <property type="protein sequence ID" value="CCG88743.1"/>
    <property type="molecule type" value="Genomic_DNA"/>
</dbReference>
<protein>
    <submittedName>
        <fullName evidence="2">Uncharacterized protein</fullName>
    </submittedName>
</protein>
<comment type="caution">
    <text evidence="2">The sequence shown here is derived from an EMBL/GenBank/DDBJ whole genome shotgun (WGS) entry which is preliminary data.</text>
</comment>
<name>V5ZBH1_9GAMM</name>
<evidence type="ECO:0000313" key="2">
    <source>
        <dbReference type="EMBL" id="CCG88743.1"/>
    </source>
</evidence>
<organism evidence="2 3">
    <name type="scientific">Erwinia piriflorinigrans CFBP 5888</name>
    <dbReference type="NCBI Taxonomy" id="1161919"/>
    <lineage>
        <taxon>Bacteria</taxon>
        <taxon>Pseudomonadati</taxon>
        <taxon>Pseudomonadota</taxon>
        <taxon>Gammaproteobacteria</taxon>
        <taxon>Enterobacterales</taxon>
        <taxon>Erwiniaceae</taxon>
        <taxon>Erwinia</taxon>
    </lineage>
</organism>